<organism evidence="6 7">
    <name type="scientific">Nonomuraea indica</name>
    <dbReference type="NCBI Taxonomy" id="1581193"/>
    <lineage>
        <taxon>Bacteria</taxon>
        <taxon>Bacillati</taxon>
        <taxon>Actinomycetota</taxon>
        <taxon>Actinomycetes</taxon>
        <taxon>Streptosporangiales</taxon>
        <taxon>Streptosporangiaceae</taxon>
        <taxon>Nonomuraea</taxon>
    </lineage>
</organism>
<dbReference type="SUPFAM" id="SSF55811">
    <property type="entry name" value="Nudix"/>
    <property type="match status" value="1"/>
</dbReference>
<accession>A0ABW7ZXU5</accession>
<dbReference type="PROSITE" id="PS51462">
    <property type="entry name" value="NUDIX"/>
    <property type="match status" value="1"/>
</dbReference>
<evidence type="ECO:0000256" key="1">
    <source>
        <dbReference type="ARBA" id="ARBA00001946"/>
    </source>
</evidence>
<dbReference type="Pfam" id="PF00293">
    <property type="entry name" value="NUDIX"/>
    <property type="match status" value="1"/>
</dbReference>
<evidence type="ECO:0000256" key="3">
    <source>
        <dbReference type="ARBA" id="ARBA00022801"/>
    </source>
</evidence>
<dbReference type="RefSeq" id="WP_397018627.1">
    <property type="nucleotide sequence ID" value="NZ_JBITMB010000001.1"/>
</dbReference>
<dbReference type="InterPro" id="IPR000086">
    <property type="entry name" value="NUDIX_hydrolase_dom"/>
</dbReference>
<feature type="domain" description="Nudix hydrolase" evidence="5">
    <location>
        <begin position="29"/>
        <end position="158"/>
    </location>
</feature>
<evidence type="ECO:0000256" key="4">
    <source>
        <dbReference type="RuleBase" id="RU003476"/>
    </source>
</evidence>
<comment type="similarity">
    <text evidence="2 4">Belongs to the Nudix hydrolase family.</text>
</comment>
<dbReference type="InterPro" id="IPR020476">
    <property type="entry name" value="Nudix_hydrolase"/>
</dbReference>
<dbReference type="PRINTS" id="PR00502">
    <property type="entry name" value="NUDIXFAMILY"/>
</dbReference>
<evidence type="ECO:0000313" key="6">
    <source>
        <dbReference type="EMBL" id="MFI7439105.1"/>
    </source>
</evidence>
<dbReference type="PANTHER" id="PTHR43046">
    <property type="entry name" value="GDP-MANNOSE MANNOSYL HYDROLASE"/>
    <property type="match status" value="1"/>
</dbReference>
<dbReference type="Gene3D" id="3.90.79.10">
    <property type="entry name" value="Nucleoside Triphosphate Pyrophosphohydrolase"/>
    <property type="match status" value="1"/>
</dbReference>
<proteinExistence type="inferred from homology"/>
<dbReference type="PANTHER" id="PTHR43046:SF14">
    <property type="entry name" value="MUTT_NUDIX FAMILY PROTEIN"/>
    <property type="match status" value="1"/>
</dbReference>
<keyword evidence="3 4" id="KW-0378">Hydrolase</keyword>
<name>A0ABW7ZXU5_9ACTN</name>
<dbReference type="InterPro" id="IPR020084">
    <property type="entry name" value="NUDIX_hydrolase_CS"/>
</dbReference>
<dbReference type="InterPro" id="IPR015797">
    <property type="entry name" value="NUDIX_hydrolase-like_dom_sf"/>
</dbReference>
<evidence type="ECO:0000313" key="7">
    <source>
        <dbReference type="Proteomes" id="UP001612928"/>
    </source>
</evidence>
<dbReference type="PROSITE" id="PS00893">
    <property type="entry name" value="NUDIX_BOX"/>
    <property type="match status" value="1"/>
</dbReference>
<comment type="caution">
    <text evidence="6">The sequence shown here is derived from an EMBL/GenBank/DDBJ whole genome shotgun (WGS) entry which is preliminary data.</text>
</comment>
<evidence type="ECO:0000259" key="5">
    <source>
        <dbReference type="PROSITE" id="PS51462"/>
    </source>
</evidence>
<dbReference type="EMBL" id="JBITMB010000001">
    <property type="protein sequence ID" value="MFI7439105.1"/>
    <property type="molecule type" value="Genomic_DNA"/>
</dbReference>
<dbReference type="Proteomes" id="UP001612928">
    <property type="component" value="Unassembled WGS sequence"/>
</dbReference>
<keyword evidence="7" id="KW-1185">Reference proteome</keyword>
<protein>
    <submittedName>
        <fullName evidence="6">NUDIX domain-containing protein</fullName>
    </submittedName>
</protein>
<comment type="cofactor">
    <cofactor evidence="1">
        <name>Mg(2+)</name>
        <dbReference type="ChEBI" id="CHEBI:18420"/>
    </cofactor>
</comment>
<reference evidence="6 7" key="1">
    <citation type="submission" date="2024-10" db="EMBL/GenBank/DDBJ databases">
        <title>The Natural Products Discovery Center: Release of the First 8490 Sequenced Strains for Exploring Actinobacteria Biosynthetic Diversity.</title>
        <authorList>
            <person name="Kalkreuter E."/>
            <person name="Kautsar S.A."/>
            <person name="Yang D."/>
            <person name="Bader C.D."/>
            <person name="Teijaro C.N."/>
            <person name="Fluegel L."/>
            <person name="Davis C.M."/>
            <person name="Simpson J.R."/>
            <person name="Lauterbach L."/>
            <person name="Steele A.D."/>
            <person name="Gui C."/>
            <person name="Meng S."/>
            <person name="Li G."/>
            <person name="Viehrig K."/>
            <person name="Ye F."/>
            <person name="Su P."/>
            <person name="Kiefer A.F."/>
            <person name="Nichols A."/>
            <person name="Cepeda A.J."/>
            <person name="Yan W."/>
            <person name="Fan B."/>
            <person name="Jiang Y."/>
            <person name="Adhikari A."/>
            <person name="Zheng C.-J."/>
            <person name="Schuster L."/>
            <person name="Cowan T.M."/>
            <person name="Smanski M.J."/>
            <person name="Chevrette M.G."/>
            <person name="De Carvalho L.P.S."/>
            <person name="Shen B."/>
        </authorList>
    </citation>
    <scope>NUCLEOTIDE SEQUENCE [LARGE SCALE GENOMIC DNA]</scope>
    <source>
        <strain evidence="6 7">NPDC049503</strain>
    </source>
</reference>
<gene>
    <name evidence="6" type="ORF">ACIBP5_03965</name>
</gene>
<sequence>MDRPLAVDADGNALVAFHPAGEPFPRDDAPTPLALAALWHDDRLLLVLNRERACWELPGGLIDPGETPRQAAVRELREETGRHVEGLTFIGHARFVLGAERRAEYAALYAARVTGAVAAHDGFVPGAEIGAVTWWDGARPLPGRVQPLDVTLARLARRHLGR</sequence>
<evidence type="ECO:0000256" key="2">
    <source>
        <dbReference type="ARBA" id="ARBA00005582"/>
    </source>
</evidence>